<evidence type="ECO:0000256" key="6">
    <source>
        <dbReference type="ARBA" id="ARBA00022801"/>
    </source>
</evidence>
<evidence type="ECO:0000313" key="10">
    <source>
        <dbReference type="EMBL" id="KAE9983656.1"/>
    </source>
</evidence>
<comment type="caution">
    <text evidence="11">The sequence shown here is derived from an EMBL/GenBank/DDBJ whole genome shotgun (WGS) entry which is preliminary data.</text>
</comment>
<feature type="compositionally biased region" description="Basic residues" evidence="8">
    <location>
        <begin position="863"/>
        <end position="875"/>
    </location>
</feature>
<evidence type="ECO:0000313" key="11">
    <source>
        <dbReference type="EMBL" id="KAE9993195.1"/>
    </source>
</evidence>
<keyword evidence="13" id="KW-1185">Reference proteome</keyword>
<dbReference type="GO" id="GO:0005829">
    <property type="term" value="C:cytosol"/>
    <property type="evidence" value="ECO:0007669"/>
    <property type="project" value="TreeGrafter"/>
</dbReference>
<dbReference type="EMBL" id="WNWS01000059">
    <property type="protein sequence ID" value="KAE9983656.1"/>
    <property type="molecule type" value="Genomic_DNA"/>
</dbReference>
<dbReference type="SUPFAM" id="SSF54001">
    <property type="entry name" value="Cysteine proteinases"/>
    <property type="match status" value="1"/>
</dbReference>
<feature type="compositionally biased region" description="Low complexity" evidence="8">
    <location>
        <begin position="796"/>
        <end position="807"/>
    </location>
</feature>
<feature type="region of interest" description="Disordered" evidence="8">
    <location>
        <begin position="679"/>
        <end position="711"/>
    </location>
</feature>
<dbReference type="InterPro" id="IPR038765">
    <property type="entry name" value="Papain-like_cys_pep_sf"/>
</dbReference>
<dbReference type="Gene3D" id="3.90.70.10">
    <property type="entry name" value="Cysteine proteinases"/>
    <property type="match status" value="2"/>
</dbReference>
<feature type="compositionally biased region" description="Polar residues" evidence="8">
    <location>
        <begin position="489"/>
        <end position="504"/>
    </location>
</feature>
<dbReference type="PROSITE" id="PS50235">
    <property type="entry name" value="USP_3"/>
    <property type="match status" value="1"/>
</dbReference>
<dbReference type="PANTHER" id="PTHR24006">
    <property type="entry name" value="UBIQUITIN CARBOXYL-TERMINAL HYDROLASE"/>
    <property type="match status" value="1"/>
</dbReference>
<evidence type="ECO:0000256" key="4">
    <source>
        <dbReference type="ARBA" id="ARBA00022670"/>
    </source>
</evidence>
<keyword evidence="5" id="KW-0833">Ubl conjugation pathway</keyword>
<dbReference type="GO" id="GO:0006508">
    <property type="term" value="P:proteolysis"/>
    <property type="evidence" value="ECO:0007669"/>
    <property type="project" value="UniProtKB-KW"/>
</dbReference>
<feature type="region of interest" description="Disordered" evidence="8">
    <location>
        <begin position="744"/>
        <end position="906"/>
    </location>
</feature>
<evidence type="ECO:0000256" key="3">
    <source>
        <dbReference type="ARBA" id="ARBA00012759"/>
    </source>
</evidence>
<evidence type="ECO:0000256" key="8">
    <source>
        <dbReference type="SAM" id="MobiDB-lite"/>
    </source>
</evidence>
<dbReference type="Proteomes" id="UP000490939">
    <property type="component" value="Unassembled WGS sequence"/>
</dbReference>
<feature type="region of interest" description="Disordered" evidence="8">
    <location>
        <begin position="489"/>
        <end position="551"/>
    </location>
</feature>
<dbReference type="EC" id="3.4.19.12" evidence="3"/>
<keyword evidence="7" id="KW-0788">Thiol protease</keyword>
<feature type="compositionally biased region" description="Basic and acidic residues" evidence="8">
    <location>
        <begin position="886"/>
        <end position="906"/>
    </location>
</feature>
<keyword evidence="4" id="KW-0645">Protease</keyword>
<dbReference type="GO" id="GO:0005634">
    <property type="term" value="C:nucleus"/>
    <property type="evidence" value="ECO:0007669"/>
    <property type="project" value="UniProtKB-SubCell"/>
</dbReference>
<gene>
    <name evidence="11" type="ORF">EG327_005996</name>
    <name evidence="10" type="ORF">EG328_009613</name>
</gene>
<evidence type="ECO:0000256" key="2">
    <source>
        <dbReference type="ARBA" id="ARBA00009085"/>
    </source>
</evidence>
<organism evidence="11 13">
    <name type="scientific">Venturia inaequalis</name>
    <name type="common">Apple scab fungus</name>
    <dbReference type="NCBI Taxonomy" id="5025"/>
    <lineage>
        <taxon>Eukaryota</taxon>
        <taxon>Fungi</taxon>
        <taxon>Dikarya</taxon>
        <taxon>Ascomycota</taxon>
        <taxon>Pezizomycotina</taxon>
        <taxon>Dothideomycetes</taxon>
        <taxon>Pleosporomycetidae</taxon>
        <taxon>Venturiales</taxon>
        <taxon>Venturiaceae</taxon>
        <taxon>Venturia</taxon>
    </lineage>
</organism>
<dbReference type="GO" id="GO:0004843">
    <property type="term" value="F:cysteine-type deubiquitinase activity"/>
    <property type="evidence" value="ECO:0007669"/>
    <property type="project" value="UniProtKB-EC"/>
</dbReference>
<evidence type="ECO:0000256" key="5">
    <source>
        <dbReference type="ARBA" id="ARBA00022786"/>
    </source>
</evidence>
<dbReference type="AlphaFoldDB" id="A0A8H3VSD9"/>
<evidence type="ECO:0000313" key="12">
    <source>
        <dbReference type="Proteomes" id="UP000447873"/>
    </source>
</evidence>
<dbReference type="InterPro" id="IPR028889">
    <property type="entry name" value="USP"/>
</dbReference>
<evidence type="ECO:0000259" key="9">
    <source>
        <dbReference type="PROSITE" id="PS50235"/>
    </source>
</evidence>
<feature type="compositionally biased region" description="Polar residues" evidence="8">
    <location>
        <begin position="765"/>
        <end position="778"/>
    </location>
</feature>
<keyword evidence="6" id="KW-0378">Hydrolase</keyword>
<evidence type="ECO:0000313" key="13">
    <source>
        <dbReference type="Proteomes" id="UP000490939"/>
    </source>
</evidence>
<sequence length="906" mass="101166">MREKKAKTSTSEKLEHHYHRYHASFPRILLSEEKSKRKPDKEEDKKVKELLQRLQANNPASVATQTHVEDVLRLSSINGDPDKAFELFLSVQDSVTGILHDYNPEVKLVGAVNRENVTCYLDSLLFSMFAQTDSFEGILTADDEKYDKHPDKKELVILLRLWVNMLRTGKLITTDITEKLQEALRKCGWTEAALLRQQDVSEAFTFITDALDHPLLTLKMDVYHPGKEDNDDHRIVRERLLDVAIPNPPEDGSVIRLEDCLESYFNNKVEVKRHLQRRNTIQSFRSMDKGQVITTESIESRPGSPASMNSIFNHRRIETGEPSKYQTRDDILVRGPLRRASTVKKEVLMSAWQFFSLIPWPTHEHPINEHPKNDKQVADHLKAKRPVLGICLKRYSMTNQGVGARLDTYIDIPLEIGLPHFISDDCGHEDEHFEPNFTNFKLKLLAVICHRGNSLDRGHYISLVRGDADVPFSSTVPVQATKSQVAEFAQQMQPSQSFERTTSAAPVPLTKHASGQPIPSTTKNSRENSPTSSPPSPNQIQEESNDNAKEAPWLRFDDLAKDRISYVDIHEALKNEVPYLLFYQVQPTEDDSLSETNGAMSERGDPPTYNEAVVCASTDGLSRITTESAVTDVSTTNSVVDTIPSKDSFLPTSDATITTYEVTDEPSLLNVKNIGRPDLIGHPSHSDPEIRLHSPVSVGQPRADPLADTRPKSIDYSTLTLASPNHVVRSSVDGEFTQGSLAFAEESHKGGSSGPITPGDETETKNGFLSASRRNSMSKGWLKTKSRPSSQSGENRLSATLSRLRSSMSKDKLGSTHTPLPIENGVAVFHDGSPERRGSTSLHLESADVVATHRKSGSFGRSKSLRHPGKKKSKTFGKSNTENGQEEPKSKTKKPSERPDRQCVVM</sequence>
<comment type="catalytic activity">
    <reaction evidence="1">
        <text>Thiol-dependent hydrolysis of ester, thioester, amide, peptide and isopeptide bonds formed by the C-terminal Gly of ubiquitin (a 76-residue protein attached to proteins as an intracellular targeting signal).</text>
        <dbReference type="EC" id="3.4.19.12"/>
    </reaction>
</comment>
<comment type="similarity">
    <text evidence="2">Belongs to the peptidase C19 family.</text>
</comment>
<dbReference type="EMBL" id="WNWR01000035">
    <property type="protein sequence ID" value="KAE9993195.1"/>
    <property type="molecule type" value="Genomic_DNA"/>
</dbReference>
<dbReference type="PANTHER" id="PTHR24006:SF722">
    <property type="entry name" value="UBIQUITIN CARBOXYL-TERMINAL HYDROLASE 48"/>
    <property type="match status" value="1"/>
</dbReference>
<dbReference type="Proteomes" id="UP000447873">
    <property type="component" value="Unassembled WGS sequence"/>
</dbReference>
<protein>
    <recommendedName>
        <fullName evidence="3">ubiquitinyl hydrolase 1</fullName>
        <ecNumber evidence="3">3.4.19.12</ecNumber>
    </recommendedName>
</protein>
<dbReference type="GO" id="GO:0016579">
    <property type="term" value="P:protein deubiquitination"/>
    <property type="evidence" value="ECO:0007669"/>
    <property type="project" value="TreeGrafter"/>
</dbReference>
<evidence type="ECO:0000256" key="7">
    <source>
        <dbReference type="ARBA" id="ARBA00022807"/>
    </source>
</evidence>
<feature type="domain" description="USP" evidence="9">
    <location>
        <begin position="109"/>
        <end position="586"/>
    </location>
</feature>
<reference evidence="11 13" key="1">
    <citation type="submission" date="2019-07" db="EMBL/GenBank/DDBJ databases">
        <title>Venturia inaequalis Genome Resource.</title>
        <authorList>
            <person name="Lichtner F.J."/>
        </authorList>
    </citation>
    <scope>NUCLEOTIDE SEQUENCE [LARGE SCALE GENOMIC DNA]</scope>
    <source>
        <strain evidence="10 12">120213</strain>
        <strain evidence="11 13">DMI_063113</strain>
    </source>
</reference>
<proteinExistence type="inferred from homology"/>
<evidence type="ECO:0000256" key="1">
    <source>
        <dbReference type="ARBA" id="ARBA00000707"/>
    </source>
</evidence>
<dbReference type="InterPro" id="IPR050164">
    <property type="entry name" value="Peptidase_C19"/>
</dbReference>
<accession>A0A8H3VSD9</accession>
<name>A0A8H3VSD9_VENIN</name>